<feature type="compositionally biased region" description="Basic and acidic residues" evidence="7">
    <location>
        <begin position="699"/>
        <end position="709"/>
    </location>
</feature>
<dbReference type="Pfam" id="PF00512">
    <property type="entry name" value="HisKA"/>
    <property type="match status" value="1"/>
</dbReference>
<dbReference type="InterPro" id="IPR011006">
    <property type="entry name" value="CheY-like_superfamily"/>
</dbReference>
<dbReference type="Gene3D" id="3.30.565.10">
    <property type="entry name" value="Histidine kinase-like ATPase, C-terminal domain"/>
    <property type="match status" value="1"/>
</dbReference>
<dbReference type="SMART" id="SM00388">
    <property type="entry name" value="HisKA"/>
    <property type="match status" value="1"/>
</dbReference>
<dbReference type="InterPro" id="IPR004358">
    <property type="entry name" value="Sig_transdc_His_kin-like_C"/>
</dbReference>
<evidence type="ECO:0000259" key="9">
    <source>
        <dbReference type="PROSITE" id="PS50110"/>
    </source>
</evidence>
<dbReference type="SMART" id="SM00387">
    <property type="entry name" value="HATPase_c"/>
    <property type="match status" value="1"/>
</dbReference>
<dbReference type="Proteomes" id="UP001274830">
    <property type="component" value="Unassembled WGS sequence"/>
</dbReference>
<feature type="modified residue" description="4-aspartylphosphate" evidence="6">
    <location>
        <position position="1252"/>
    </location>
</feature>
<dbReference type="PRINTS" id="PR00344">
    <property type="entry name" value="BCTRLSENSOR"/>
</dbReference>
<dbReference type="Gene3D" id="1.10.287.130">
    <property type="match status" value="1"/>
</dbReference>
<dbReference type="EC" id="2.7.13.3" evidence="2"/>
<feature type="domain" description="Histidine kinase" evidence="8">
    <location>
        <begin position="634"/>
        <end position="883"/>
    </location>
</feature>
<dbReference type="InterPro" id="IPR036097">
    <property type="entry name" value="HisK_dim/P_sf"/>
</dbReference>
<dbReference type="PANTHER" id="PTHR43047">
    <property type="entry name" value="TWO-COMPONENT HISTIDINE PROTEIN KINASE"/>
    <property type="match status" value="1"/>
</dbReference>
<evidence type="ECO:0000256" key="1">
    <source>
        <dbReference type="ARBA" id="ARBA00000085"/>
    </source>
</evidence>
<feature type="domain" description="Response regulatory" evidence="9">
    <location>
        <begin position="1163"/>
        <end position="1322"/>
    </location>
</feature>
<proteinExistence type="predicted"/>
<dbReference type="GO" id="GO:0005886">
    <property type="term" value="C:plasma membrane"/>
    <property type="evidence" value="ECO:0007669"/>
    <property type="project" value="TreeGrafter"/>
</dbReference>
<dbReference type="InterPro" id="IPR003661">
    <property type="entry name" value="HisK_dim/P_dom"/>
</dbReference>
<dbReference type="InterPro" id="IPR003594">
    <property type="entry name" value="HATPase_dom"/>
</dbReference>
<evidence type="ECO:0000259" key="8">
    <source>
        <dbReference type="PROSITE" id="PS50109"/>
    </source>
</evidence>
<feature type="region of interest" description="Disordered" evidence="7">
    <location>
        <begin position="291"/>
        <end position="362"/>
    </location>
</feature>
<evidence type="ECO:0000256" key="5">
    <source>
        <dbReference type="ARBA" id="ARBA00022777"/>
    </source>
</evidence>
<comment type="catalytic activity">
    <reaction evidence="1">
        <text>ATP + protein L-histidine = ADP + protein N-phospho-L-histidine.</text>
        <dbReference type="EC" id="2.7.13.3"/>
    </reaction>
</comment>
<evidence type="ECO:0000256" key="6">
    <source>
        <dbReference type="PROSITE-ProRule" id="PRU00169"/>
    </source>
</evidence>
<dbReference type="PROSITE" id="PS50110">
    <property type="entry name" value="RESPONSE_REGULATORY"/>
    <property type="match status" value="1"/>
</dbReference>
<dbReference type="SUPFAM" id="SSF55874">
    <property type="entry name" value="ATPase domain of HSP90 chaperone/DNA topoisomerase II/histidine kinase"/>
    <property type="match status" value="1"/>
</dbReference>
<gene>
    <name evidence="10" type="ORF">LTR78_006101</name>
</gene>
<protein>
    <recommendedName>
        <fullName evidence="2">histidine kinase</fullName>
        <ecNumber evidence="2">2.7.13.3</ecNumber>
    </recommendedName>
</protein>
<dbReference type="CDD" id="cd00082">
    <property type="entry name" value="HisKA"/>
    <property type="match status" value="1"/>
</dbReference>
<feature type="region of interest" description="Disordered" evidence="7">
    <location>
        <begin position="699"/>
        <end position="730"/>
    </location>
</feature>
<dbReference type="SMART" id="SM00448">
    <property type="entry name" value="REC"/>
    <property type="match status" value="1"/>
</dbReference>
<evidence type="ECO:0000313" key="11">
    <source>
        <dbReference type="Proteomes" id="UP001274830"/>
    </source>
</evidence>
<dbReference type="InterPro" id="IPR001789">
    <property type="entry name" value="Sig_transdc_resp-reg_receiver"/>
</dbReference>
<dbReference type="InterPro" id="IPR005467">
    <property type="entry name" value="His_kinase_dom"/>
</dbReference>
<evidence type="ECO:0000256" key="7">
    <source>
        <dbReference type="SAM" id="MobiDB-lite"/>
    </source>
</evidence>
<evidence type="ECO:0000313" key="10">
    <source>
        <dbReference type="EMBL" id="KAK3673899.1"/>
    </source>
</evidence>
<name>A0AAE1C0F2_9PEZI</name>
<comment type="caution">
    <text evidence="10">The sequence shown here is derived from an EMBL/GenBank/DDBJ whole genome shotgun (WGS) entry which is preliminary data.</text>
</comment>
<dbReference type="Gene3D" id="3.40.50.2300">
    <property type="match status" value="1"/>
</dbReference>
<sequence>MAEMAENNGQRPYASHERRPFESRRGHEFYSYYESVLSHVNSKPKLFDLRDPTKAAAHQAVPSADKALTAFLQLAAIRIQTRRAMLFFFDSDHAYMIAESTQTLSLEDSSQHQISDSLWLGFTKIPRGFSVCEVTADLPANGGSIAHDDVTKAIVHIVNDLAEDTRFCDMPYVTGGPHARFYAGVPITTPNNLNIGVLCVLDDKPRDGLTLLEIEFLRGLSGTIMEHFETVRLKTDHLRSHAMTTALSAFVEGKSSSQQWWLQNGDLQEPGQVWALSPSEARCATEQHGAIIGSGLPDQRSTGIADLMDPSATSKPLGRQSPPTPPHSAVETESEQYAAPVAKTYTPSPDRKVQRDLSDSTDKNVDEANIASHVHRCTDRAAQLLQVALGADEVVLLDASLGKHATYHSGYEVSSDSESDTETAISTEARGYSALSRSPAGHVPVMPANSRDHASPPCKVLGLASRRTSTTSSPTNTVPFRLDQRTLRSLLRRYPRGHIWHFDVDAEIAVPPEDLVTASKSRTSISDTPILILEPRSPSSASERPSKLPTRARHRRLLQSCFPGIRSMIFLGMWNSYKESWFGALFAVTFPSMRSLSARSDLAYLAAFCDVLLAEIARMEAQVADQSKNDFISSISHEPRSPLHGILGSAKCLEAQSESHDVLSRELVRSITSSGITLLDILNDLLEYSRLSLGVQGQRDHTRHLENGQRSRRPSSEEMNGNKGSDKLKPEPASMLSLLTEAAVEAHAWATNIKDACDDDWRFRISGGSWKRICMNLVTNALKYTPVGYISVSLRKKWLDVHHGDERHAIIELVVEDSGVGMSEKFQADDLFRPFKQEDCMNSGTGLGLNLVAQIVRSYGGNVQIHSELGVGTCVKVILPSVSAPVPARATMLDGDIEHKSHAANLRDDMHDNRIHSDVDSQPSPQVLIFSSEDPTNNACPKALEQEAQSRQTSSLQKTCTSLGLHVRGTNDSRDEEMVVCIVHERDLKTAFSTNVMPTRAHLMQEMYRNDTALIVVCQTRAAALTFKARPGTIPVPSDAQFLWLPIGAVKLASTISACIAVLKNKGAGMNGRSPSDNASKQYGGSRTARGARNTDRSFFRFTRPELARHETQTATLSIAQILAPQEADSDTHNRVSASAHLKRPSMSRALTVPHSHAARKSNLLLVDDNVSKTMTISVHSSDKEKSLLISAYSSYPQKRAGYWYQTAENGLEALHIYKRSGASPVFPDDSTSVASETLECPRSRIEVVLLDLNMPVMNGFQVAKSIRQSEKASSPPPATIIAISALGEFAAQSECQASGIDLLLTKPVRYKEWIDVLGKLIRRPIT</sequence>
<dbReference type="PANTHER" id="PTHR43047:SF72">
    <property type="entry name" value="OSMOSENSING HISTIDINE PROTEIN KINASE SLN1"/>
    <property type="match status" value="1"/>
</dbReference>
<feature type="compositionally biased region" description="Polar residues" evidence="7">
    <location>
        <begin position="1073"/>
        <end position="1085"/>
    </location>
</feature>
<evidence type="ECO:0000256" key="3">
    <source>
        <dbReference type="ARBA" id="ARBA00022553"/>
    </source>
</evidence>
<keyword evidence="4" id="KW-0808">Transferase</keyword>
<accession>A0AAE1C0F2</accession>
<feature type="compositionally biased region" description="Basic and acidic residues" evidence="7">
    <location>
        <begin position="349"/>
        <end position="362"/>
    </location>
</feature>
<evidence type="ECO:0000256" key="2">
    <source>
        <dbReference type="ARBA" id="ARBA00012438"/>
    </source>
</evidence>
<feature type="region of interest" description="Disordered" evidence="7">
    <location>
        <begin position="1"/>
        <end position="20"/>
    </location>
</feature>
<dbReference type="Pfam" id="PF01590">
    <property type="entry name" value="GAF"/>
    <property type="match status" value="1"/>
</dbReference>
<organism evidence="10 11">
    <name type="scientific">Recurvomyces mirabilis</name>
    <dbReference type="NCBI Taxonomy" id="574656"/>
    <lineage>
        <taxon>Eukaryota</taxon>
        <taxon>Fungi</taxon>
        <taxon>Dikarya</taxon>
        <taxon>Ascomycota</taxon>
        <taxon>Pezizomycotina</taxon>
        <taxon>Dothideomycetes</taxon>
        <taxon>Dothideomycetidae</taxon>
        <taxon>Mycosphaerellales</taxon>
        <taxon>Teratosphaeriaceae</taxon>
        <taxon>Recurvomyces</taxon>
    </lineage>
</organism>
<dbReference type="GO" id="GO:0000155">
    <property type="term" value="F:phosphorelay sensor kinase activity"/>
    <property type="evidence" value="ECO:0007669"/>
    <property type="project" value="InterPro"/>
</dbReference>
<evidence type="ECO:0000256" key="4">
    <source>
        <dbReference type="ARBA" id="ARBA00022679"/>
    </source>
</evidence>
<reference evidence="10" key="1">
    <citation type="submission" date="2023-07" db="EMBL/GenBank/DDBJ databases">
        <title>Black Yeasts Isolated from many extreme environments.</title>
        <authorList>
            <person name="Coleine C."/>
            <person name="Stajich J.E."/>
            <person name="Selbmann L."/>
        </authorList>
    </citation>
    <scope>NUCLEOTIDE SEQUENCE</scope>
    <source>
        <strain evidence="10">CCFEE 5485</strain>
    </source>
</reference>
<dbReference type="InterPro" id="IPR036890">
    <property type="entry name" value="HATPase_C_sf"/>
</dbReference>
<dbReference type="FunFam" id="3.30.450.40:FF:000083">
    <property type="entry name" value="Sensor histidine kinase/response regulator, putative (AFU_orthologue AFUA_4G00660)"/>
    <property type="match status" value="1"/>
</dbReference>
<dbReference type="InterPro" id="IPR003018">
    <property type="entry name" value="GAF"/>
</dbReference>
<dbReference type="InterPro" id="IPR029016">
    <property type="entry name" value="GAF-like_dom_sf"/>
</dbReference>
<keyword evidence="3 6" id="KW-0597">Phosphoprotein</keyword>
<keyword evidence="11" id="KW-1185">Reference proteome</keyword>
<dbReference type="Pfam" id="PF00072">
    <property type="entry name" value="Response_reg"/>
    <property type="match status" value="1"/>
</dbReference>
<dbReference type="SUPFAM" id="SSF55781">
    <property type="entry name" value="GAF domain-like"/>
    <property type="match status" value="1"/>
</dbReference>
<dbReference type="CDD" id="cd17546">
    <property type="entry name" value="REC_hyHK_CKI1_RcsC-like"/>
    <property type="match status" value="1"/>
</dbReference>
<dbReference type="SUPFAM" id="SSF52172">
    <property type="entry name" value="CheY-like"/>
    <property type="match status" value="1"/>
</dbReference>
<dbReference type="GO" id="GO:0009927">
    <property type="term" value="F:histidine phosphotransfer kinase activity"/>
    <property type="evidence" value="ECO:0007669"/>
    <property type="project" value="TreeGrafter"/>
</dbReference>
<dbReference type="Gene3D" id="3.30.450.40">
    <property type="match status" value="1"/>
</dbReference>
<dbReference type="Pfam" id="PF02518">
    <property type="entry name" value="HATPase_c"/>
    <property type="match status" value="1"/>
</dbReference>
<dbReference type="SUPFAM" id="SSF47384">
    <property type="entry name" value="Homodimeric domain of signal transducing histidine kinase"/>
    <property type="match status" value="1"/>
</dbReference>
<keyword evidence="5" id="KW-0418">Kinase</keyword>
<dbReference type="EMBL" id="JAUTXT010000022">
    <property type="protein sequence ID" value="KAK3673899.1"/>
    <property type="molecule type" value="Genomic_DNA"/>
</dbReference>
<feature type="region of interest" description="Disordered" evidence="7">
    <location>
        <begin position="1068"/>
        <end position="1095"/>
    </location>
</feature>
<dbReference type="PROSITE" id="PS50109">
    <property type="entry name" value="HIS_KIN"/>
    <property type="match status" value="1"/>
</dbReference>